<keyword evidence="1" id="KW-1133">Transmembrane helix</keyword>
<dbReference type="PANTHER" id="PTHR30175">
    <property type="entry name" value="PHOSPHOTRANSFERASE SYSTEM TRANSPORT PROTEIN"/>
    <property type="match status" value="1"/>
</dbReference>
<feature type="non-terminal residue" evidence="2">
    <location>
        <position position="1"/>
    </location>
</feature>
<proteinExistence type="predicted"/>
<dbReference type="Proteomes" id="UP001197684">
    <property type="component" value="Unassembled WGS sequence"/>
</dbReference>
<dbReference type="GO" id="GO:0005886">
    <property type="term" value="C:plasma membrane"/>
    <property type="evidence" value="ECO:0007669"/>
    <property type="project" value="TreeGrafter"/>
</dbReference>
<accession>A0AAW4UKY4</accession>
<feature type="transmembrane region" description="Helical" evidence="1">
    <location>
        <begin position="15"/>
        <end position="34"/>
    </location>
</feature>
<keyword evidence="1" id="KW-0812">Transmembrane</keyword>
<dbReference type="PANTHER" id="PTHR30175:SF4">
    <property type="entry name" value="PTS SYSTEM TREHALOSE-SPECIFIC EIIBC COMPONENT"/>
    <property type="match status" value="1"/>
</dbReference>
<dbReference type="GO" id="GO:0015771">
    <property type="term" value="P:trehalose transport"/>
    <property type="evidence" value="ECO:0007669"/>
    <property type="project" value="TreeGrafter"/>
</dbReference>
<dbReference type="GO" id="GO:0009401">
    <property type="term" value="P:phosphoenolpyruvate-dependent sugar phosphotransferase system"/>
    <property type="evidence" value="ECO:0007669"/>
    <property type="project" value="TreeGrafter"/>
</dbReference>
<comment type="caution">
    <text evidence="2">The sequence shown here is derived from an EMBL/GenBank/DDBJ whole genome shotgun (WGS) entry which is preliminary data.</text>
</comment>
<dbReference type="AlphaFoldDB" id="A0AAW4UKY4"/>
<reference evidence="2" key="1">
    <citation type="submission" date="2021-10" db="EMBL/GenBank/DDBJ databases">
        <title>Collection of gut derived symbiotic bacterial strains cultured from healthy donors.</title>
        <authorList>
            <person name="Lin H."/>
            <person name="Littmann E."/>
            <person name="Kohout C."/>
            <person name="Pamer E.G."/>
        </authorList>
    </citation>
    <scope>NUCLEOTIDE SEQUENCE</scope>
    <source>
        <strain evidence="2">DFI.9.42</strain>
    </source>
</reference>
<feature type="non-terminal residue" evidence="2">
    <location>
        <position position="78"/>
    </location>
</feature>
<organism evidence="2 3">
    <name type="scientific">Agathobacter rectalis</name>
    <dbReference type="NCBI Taxonomy" id="39491"/>
    <lineage>
        <taxon>Bacteria</taxon>
        <taxon>Bacillati</taxon>
        <taxon>Bacillota</taxon>
        <taxon>Clostridia</taxon>
        <taxon>Lachnospirales</taxon>
        <taxon>Lachnospiraceae</taxon>
        <taxon>Agathobacter</taxon>
    </lineage>
</organism>
<name>A0AAW4UKY4_9FIRM</name>
<keyword evidence="1" id="KW-0472">Membrane</keyword>
<gene>
    <name evidence="2" type="ORF">LIZ56_16540</name>
</gene>
<dbReference type="EMBL" id="JAJCJK010000180">
    <property type="protein sequence ID" value="MCB6939982.1"/>
    <property type="molecule type" value="Genomic_DNA"/>
</dbReference>
<protein>
    <submittedName>
        <fullName evidence="2">PTS maltose transporter subunit IIBC</fullName>
    </submittedName>
</protein>
<sequence length="78" mass="8049">VTEPAMFGVNIPLKYPFVAAILTSGVLGAFIGASKVLGNVGVGGVPAIISIQKEYWVVYAICTVIAVIVPAILTVIFS</sequence>
<evidence type="ECO:0000313" key="3">
    <source>
        <dbReference type="Proteomes" id="UP001197684"/>
    </source>
</evidence>
<evidence type="ECO:0000313" key="2">
    <source>
        <dbReference type="EMBL" id="MCB6939982.1"/>
    </source>
</evidence>
<dbReference type="GO" id="GO:0090589">
    <property type="term" value="F:protein-phosphocysteine-trehalose phosphotransferase system transporter activity"/>
    <property type="evidence" value="ECO:0007669"/>
    <property type="project" value="TreeGrafter"/>
</dbReference>
<evidence type="ECO:0000256" key="1">
    <source>
        <dbReference type="SAM" id="Phobius"/>
    </source>
</evidence>
<dbReference type="InterPro" id="IPR050558">
    <property type="entry name" value="PTS_Sugar-Specific_Components"/>
</dbReference>
<feature type="transmembrane region" description="Helical" evidence="1">
    <location>
        <begin position="55"/>
        <end position="77"/>
    </location>
</feature>